<organism evidence="2 3">
    <name type="scientific">Candidatus Curtissbacteria bacterium RBG_16_39_7</name>
    <dbReference type="NCBI Taxonomy" id="1797707"/>
    <lineage>
        <taxon>Bacteria</taxon>
        <taxon>Candidatus Curtissiibacteriota</taxon>
    </lineage>
</organism>
<dbReference type="NCBIfam" id="NF004051">
    <property type="entry name" value="PRK05571.1"/>
    <property type="match status" value="1"/>
</dbReference>
<dbReference type="InterPro" id="IPR003500">
    <property type="entry name" value="RpiB_LacA_LacB"/>
</dbReference>
<dbReference type="Pfam" id="PF02502">
    <property type="entry name" value="LacAB_rpiB"/>
    <property type="match status" value="1"/>
</dbReference>
<comment type="similarity">
    <text evidence="1">Belongs to the LacAB/RpiB family.</text>
</comment>
<dbReference type="Gene3D" id="3.40.1400.10">
    <property type="entry name" value="Sugar-phosphate isomerase, RpiB/LacA/LacB"/>
    <property type="match status" value="1"/>
</dbReference>
<reference evidence="2 3" key="1">
    <citation type="journal article" date="2016" name="Nat. Commun.">
        <title>Thousands of microbial genomes shed light on interconnected biogeochemical processes in an aquifer system.</title>
        <authorList>
            <person name="Anantharaman K."/>
            <person name="Brown C.T."/>
            <person name="Hug L.A."/>
            <person name="Sharon I."/>
            <person name="Castelle C.J."/>
            <person name="Probst A.J."/>
            <person name="Thomas B.C."/>
            <person name="Singh A."/>
            <person name="Wilkins M.J."/>
            <person name="Karaoz U."/>
            <person name="Brodie E.L."/>
            <person name="Williams K.H."/>
            <person name="Hubbard S.S."/>
            <person name="Banfield J.F."/>
        </authorList>
    </citation>
    <scope>NUCLEOTIDE SEQUENCE [LARGE SCALE GENOMIC DNA]</scope>
</reference>
<comment type="caution">
    <text evidence="2">The sequence shown here is derived from an EMBL/GenBank/DDBJ whole genome shotgun (WGS) entry which is preliminary data.</text>
</comment>
<sequence>MLYIASDHAGLELKEKIKKFLEERKVQYQDIGPFQLVPTDDYPDYAIPLAKKVAQEPDYNKGILICRNGVGVSIVANKFAGIRAGLSWDPQHAVTARADDNANILCLPADYISEGKAKNTVAAFLDTPFSQDERHSRRLGKVAKIGG</sequence>
<dbReference type="GO" id="GO:0009052">
    <property type="term" value="P:pentose-phosphate shunt, non-oxidative branch"/>
    <property type="evidence" value="ECO:0007669"/>
    <property type="project" value="TreeGrafter"/>
</dbReference>
<dbReference type="GO" id="GO:0004751">
    <property type="term" value="F:ribose-5-phosphate isomerase activity"/>
    <property type="evidence" value="ECO:0007669"/>
    <property type="project" value="TreeGrafter"/>
</dbReference>
<evidence type="ECO:0000256" key="1">
    <source>
        <dbReference type="ARBA" id="ARBA00008754"/>
    </source>
</evidence>
<evidence type="ECO:0000313" key="3">
    <source>
        <dbReference type="Proteomes" id="UP000176628"/>
    </source>
</evidence>
<evidence type="ECO:0000313" key="2">
    <source>
        <dbReference type="EMBL" id="OGD85689.1"/>
    </source>
</evidence>
<evidence type="ECO:0008006" key="4">
    <source>
        <dbReference type="Google" id="ProtNLM"/>
    </source>
</evidence>
<dbReference type="AlphaFoldDB" id="A0A1F5G1G5"/>
<dbReference type="SUPFAM" id="SSF89623">
    <property type="entry name" value="Ribose/Galactose isomerase RpiB/AlsB"/>
    <property type="match status" value="1"/>
</dbReference>
<dbReference type="InterPro" id="IPR036569">
    <property type="entry name" value="RpiB_LacA_LacB_sf"/>
</dbReference>
<dbReference type="PANTHER" id="PTHR30345:SF0">
    <property type="entry name" value="DNA DAMAGE-REPAIR_TOLERATION PROTEIN DRT102"/>
    <property type="match status" value="1"/>
</dbReference>
<dbReference type="PANTHER" id="PTHR30345">
    <property type="entry name" value="RIBOSE-5-PHOSPHATE ISOMERASE B"/>
    <property type="match status" value="1"/>
</dbReference>
<accession>A0A1F5G1G5</accession>
<proteinExistence type="inferred from homology"/>
<dbReference type="EMBL" id="MFAV01000047">
    <property type="protein sequence ID" value="OGD85689.1"/>
    <property type="molecule type" value="Genomic_DNA"/>
</dbReference>
<dbReference type="GO" id="GO:0019316">
    <property type="term" value="P:D-allose catabolic process"/>
    <property type="evidence" value="ECO:0007669"/>
    <property type="project" value="TreeGrafter"/>
</dbReference>
<name>A0A1F5G1G5_9BACT</name>
<protein>
    <recommendedName>
        <fullName evidence="4">Ribose-5-phosphate isomerase</fullName>
    </recommendedName>
</protein>
<gene>
    <name evidence="2" type="ORF">A2Z23_02500</name>
</gene>
<dbReference type="Proteomes" id="UP000176628">
    <property type="component" value="Unassembled WGS sequence"/>
</dbReference>
<dbReference type="NCBIfam" id="TIGR00689">
    <property type="entry name" value="rpiB_lacA_lacB"/>
    <property type="match status" value="1"/>
</dbReference>
<dbReference type="PIRSF" id="PIRSF005384">
    <property type="entry name" value="RpiB_LacA_B"/>
    <property type="match status" value="1"/>
</dbReference>